<sequence length="147" mass="16829">MFAVCPRPSDDNLMSLVSEFINPWDYRSPMLYRDGTLANLSGRFGDSEVQDTDKEFRVRLDLRHYSPEEVKIISDNNRIKISAKHEEKQDNHGFVSREMTRTYSLPKDVDPKSVTSTMNSHGTLTIKVAKKAIEPPKEVNIPIDFKG</sequence>
<dbReference type="PROSITE" id="PS01031">
    <property type="entry name" value="SHSP"/>
    <property type="match status" value="1"/>
</dbReference>
<protein>
    <recommendedName>
        <fullName evidence="3">SHSP domain-containing protein</fullName>
    </recommendedName>
</protein>
<evidence type="ECO:0000313" key="5">
    <source>
        <dbReference type="Proteomes" id="UP001497497"/>
    </source>
</evidence>
<comment type="similarity">
    <text evidence="1 2">Belongs to the small heat shock protein (HSP20) family.</text>
</comment>
<dbReference type="EMBL" id="CAXITT010000322">
    <property type="protein sequence ID" value="CAL1539013.1"/>
    <property type="molecule type" value="Genomic_DNA"/>
</dbReference>
<dbReference type="GO" id="GO:0005737">
    <property type="term" value="C:cytoplasm"/>
    <property type="evidence" value="ECO:0007669"/>
    <property type="project" value="TreeGrafter"/>
</dbReference>
<dbReference type="GO" id="GO:0042026">
    <property type="term" value="P:protein refolding"/>
    <property type="evidence" value="ECO:0007669"/>
    <property type="project" value="TreeGrafter"/>
</dbReference>
<feature type="domain" description="SHSP" evidence="3">
    <location>
        <begin position="35"/>
        <end position="144"/>
    </location>
</feature>
<dbReference type="CDD" id="cd06526">
    <property type="entry name" value="metazoan_ACD"/>
    <property type="match status" value="1"/>
</dbReference>
<dbReference type="Proteomes" id="UP001497497">
    <property type="component" value="Unassembled WGS sequence"/>
</dbReference>
<gene>
    <name evidence="4" type="ORF">GSLYS_00012834001</name>
</gene>
<name>A0AAV2I127_LYMST</name>
<keyword evidence="5" id="KW-1185">Reference proteome</keyword>
<dbReference type="GO" id="GO:0005634">
    <property type="term" value="C:nucleus"/>
    <property type="evidence" value="ECO:0007669"/>
    <property type="project" value="TreeGrafter"/>
</dbReference>
<accession>A0AAV2I127</accession>
<dbReference type="InterPro" id="IPR002068">
    <property type="entry name" value="A-crystallin/Hsp20_dom"/>
</dbReference>
<evidence type="ECO:0000313" key="4">
    <source>
        <dbReference type="EMBL" id="CAL1539013.1"/>
    </source>
</evidence>
<dbReference type="Pfam" id="PF00011">
    <property type="entry name" value="HSP20"/>
    <property type="match status" value="1"/>
</dbReference>
<dbReference type="Gene3D" id="2.60.40.790">
    <property type="match status" value="1"/>
</dbReference>
<evidence type="ECO:0000259" key="3">
    <source>
        <dbReference type="PROSITE" id="PS01031"/>
    </source>
</evidence>
<reference evidence="4 5" key="1">
    <citation type="submission" date="2024-04" db="EMBL/GenBank/DDBJ databases">
        <authorList>
            <consortium name="Genoscope - CEA"/>
            <person name="William W."/>
        </authorList>
    </citation>
    <scope>NUCLEOTIDE SEQUENCE [LARGE SCALE GENOMIC DNA]</scope>
</reference>
<evidence type="ECO:0000256" key="1">
    <source>
        <dbReference type="PROSITE-ProRule" id="PRU00285"/>
    </source>
</evidence>
<dbReference type="AlphaFoldDB" id="A0AAV2I127"/>
<dbReference type="InterPro" id="IPR001436">
    <property type="entry name" value="Alpha-crystallin/sHSP_animal"/>
</dbReference>
<dbReference type="PRINTS" id="PR00299">
    <property type="entry name" value="ACRYSTALLIN"/>
</dbReference>
<dbReference type="PANTHER" id="PTHR45640">
    <property type="entry name" value="HEAT SHOCK PROTEIN HSP-12.2-RELATED"/>
    <property type="match status" value="1"/>
</dbReference>
<dbReference type="GO" id="GO:0009408">
    <property type="term" value="P:response to heat"/>
    <property type="evidence" value="ECO:0007669"/>
    <property type="project" value="TreeGrafter"/>
</dbReference>
<comment type="caution">
    <text evidence="4">The sequence shown here is derived from an EMBL/GenBank/DDBJ whole genome shotgun (WGS) entry which is preliminary data.</text>
</comment>
<dbReference type="InterPro" id="IPR008978">
    <property type="entry name" value="HSP20-like_chaperone"/>
</dbReference>
<organism evidence="4 5">
    <name type="scientific">Lymnaea stagnalis</name>
    <name type="common">Great pond snail</name>
    <name type="synonym">Helix stagnalis</name>
    <dbReference type="NCBI Taxonomy" id="6523"/>
    <lineage>
        <taxon>Eukaryota</taxon>
        <taxon>Metazoa</taxon>
        <taxon>Spiralia</taxon>
        <taxon>Lophotrochozoa</taxon>
        <taxon>Mollusca</taxon>
        <taxon>Gastropoda</taxon>
        <taxon>Heterobranchia</taxon>
        <taxon>Euthyneura</taxon>
        <taxon>Panpulmonata</taxon>
        <taxon>Hygrophila</taxon>
        <taxon>Lymnaeoidea</taxon>
        <taxon>Lymnaeidae</taxon>
        <taxon>Lymnaea</taxon>
    </lineage>
</organism>
<evidence type="ECO:0000256" key="2">
    <source>
        <dbReference type="RuleBase" id="RU003616"/>
    </source>
</evidence>
<dbReference type="SUPFAM" id="SSF49764">
    <property type="entry name" value="HSP20-like chaperones"/>
    <property type="match status" value="1"/>
</dbReference>
<dbReference type="GO" id="GO:0051082">
    <property type="term" value="F:unfolded protein binding"/>
    <property type="evidence" value="ECO:0007669"/>
    <property type="project" value="TreeGrafter"/>
</dbReference>
<dbReference type="PANTHER" id="PTHR45640:SF26">
    <property type="entry name" value="RE23625P"/>
    <property type="match status" value="1"/>
</dbReference>
<proteinExistence type="inferred from homology"/>